<feature type="domain" description="NAD(P)-binding" evidence="1">
    <location>
        <begin position="7"/>
        <end position="96"/>
    </location>
</feature>
<dbReference type="Gene3D" id="3.40.50.720">
    <property type="entry name" value="NAD(P)-binding Rossmann-like Domain"/>
    <property type="match status" value="1"/>
</dbReference>
<dbReference type="OrthoDB" id="9787292at2"/>
<name>A0A1C7Z9Z7_PSESX</name>
<gene>
    <name evidence="2" type="ORF">AFK24_05465</name>
</gene>
<dbReference type="GO" id="GO:0004029">
    <property type="term" value="F:aldehyde dehydrogenase (NAD+) activity"/>
    <property type="evidence" value="ECO:0007669"/>
    <property type="project" value="TreeGrafter"/>
</dbReference>
<dbReference type="RefSeq" id="WP_065832270.1">
    <property type="nucleotide sequence ID" value="NZ_LGSI01000020.1"/>
</dbReference>
<dbReference type="AlphaFoldDB" id="A0A1C7Z9Z7"/>
<dbReference type="PANTHER" id="PTHR48079">
    <property type="entry name" value="PROTEIN YEEZ"/>
    <property type="match status" value="1"/>
</dbReference>
<dbReference type="InterPro" id="IPR036291">
    <property type="entry name" value="NAD(P)-bd_dom_sf"/>
</dbReference>
<dbReference type="Proteomes" id="UP000093104">
    <property type="component" value="Unassembled WGS sequence"/>
</dbReference>
<dbReference type="GO" id="GO:0005737">
    <property type="term" value="C:cytoplasm"/>
    <property type="evidence" value="ECO:0007669"/>
    <property type="project" value="TreeGrafter"/>
</dbReference>
<accession>A0A1C7Z9Z7</accession>
<dbReference type="Pfam" id="PF13460">
    <property type="entry name" value="NAD_binding_10"/>
    <property type="match status" value="1"/>
</dbReference>
<reference evidence="2 3" key="1">
    <citation type="submission" date="2015-07" db="EMBL/GenBank/DDBJ databases">
        <title>Draft genome sequence of a diazotrophic, plant growth-promoting rhizobacterium of the Pseudomonas syringae complex.</title>
        <authorList>
            <person name="Patten C.L."/>
            <person name="Jeong H."/>
        </authorList>
    </citation>
    <scope>NUCLEOTIDE SEQUENCE [LARGE SCALE GENOMIC DNA]</scope>
    <source>
        <strain evidence="2 3">GR12-2</strain>
    </source>
</reference>
<dbReference type="SUPFAM" id="SSF51735">
    <property type="entry name" value="NAD(P)-binding Rossmann-fold domains"/>
    <property type="match status" value="1"/>
</dbReference>
<evidence type="ECO:0000313" key="2">
    <source>
        <dbReference type="EMBL" id="OCR26010.1"/>
    </source>
</evidence>
<organism evidence="2 3">
    <name type="scientific">Pseudomonas syringae</name>
    <dbReference type="NCBI Taxonomy" id="317"/>
    <lineage>
        <taxon>Bacteria</taxon>
        <taxon>Pseudomonadati</taxon>
        <taxon>Pseudomonadota</taxon>
        <taxon>Gammaproteobacteria</taxon>
        <taxon>Pseudomonadales</taxon>
        <taxon>Pseudomonadaceae</taxon>
        <taxon>Pseudomonas</taxon>
    </lineage>
</organism>
<dbReference type="CDD" id="cd05262">
    <property type="entry name" value="SDR_a7"/>
    <property type="match status" value="1"/>
</dbReference>
<comment type="caution">
    <text evidence="2">The sequence shown here is derived from an EMBL/GenBank/DDBJ whole genome shotgun (WGS) entry which is preliminary data.</text>
</comment>
<protein>
    <submittedName>
        <fullName evidence="2">3-beta hydroxysteroid dehydrogenase</fullName>
    </submittedName>
</protein>
<evidence type="ECO:0000259" key="1">
    <source>
        <dbReference type="Pfam" id="PF13460"/>
    </source>
</evidence>
<dbReference type="EMBL" id="LGSI01000020">
    <property type="protein sequence ID" value="OCR26010.1"/>
    <property type="molecule type" value="Genomic_DNA"/>
</dbReference>
<dbReference type="InterPro" id="IPR016040">
    <property type="entry name" value="NAD(P)-bd_dom"/>
</dbReference>
<dbReference type="PATRIC" id="fig|317.243.peg.4114"/>
<dbReference type="InterPro" id="IPR051783">
    <property type="entry name" value="NAD(P)-dependent_oxidoreduct"/>
</dbReference>
<evidence type="ECO:0000313" key="3">
    <source>
        <dbReference type="Proteomes" id="UP000093104"/>
    </source>
</evidence>
<proteinExistence type="predicted"/>
<dbReference type="PANTHER" id="PTHR48079:SF6">
    <property type="entry name" value="NAD(P)-BINDING DOMAIN-CONTAINING PROTEIN-RELATED"/>
    <property type="match status" value="1"/>
</dbReference>
<sequence length="288" mass="30733">MHVFVTGATGWVGSEVVKDLLNAGYLVTGLARSDDKAKALAATGAKVLRATLDDLDKLRRAAWMADAVIHTAFNHDFSRFAENCQQDRQVIEALENSLKGSDCPLLVTSGLSGLPRGATEAQQPNALSPRKSEAAARSLAERGIRAATVRLAPSVHGLGDHGFLPILIRLARETGVSAYIGDGQNCWSGVCRTDAAQVYRLILEQGVTSAAYHAVADEAVPFKAIAEVIGRRLGLPVESREPTHFGWFATMAGADMAVSSAHTRALLGWTPSGPDLLTDLDQPDYFTL</sequence>